<evidence type="ECO:0000313" key="12">
    <source>
        <dbReference type="Proteomes" id="UP000288216"/>
    </source>
</evidence>
<evidence type="ECO:0000256" key="4">
    <source>
        <dbReference type="ARBA" id="ARBA00023002"/>
    </source>
</evidence>
<evidence type="ECO:0000256" key="1">
    <source>
        <dbReference type="ARBA" id="ARBA00007513"/>
    </source>
</evidence>
<comment type="caution">
    <text evidence="11">The sequence shown here is derived from an EMBL/GenBank/DDBJ whole genome shotgun (WGS) entry which is preliminary data.</text>
</comment>
<feature type="domain" description="Ferritin-like diiron" evidence="10">
    <location>
        <begin position="1"/>
        <end position="60"/>
    </location>
</feature>
<dbReference type="GO" id="GO:0004322">
    <property type="term" value="F:ferroxidase activity"/>
    <property type="evidence" value="ECO:0007669"/>
    <property type="project" value="UniProtKB-EC"/>
</dbReference>
<evidence type="ECO:0000313" key="11">
    <source>
        <dbReference type="EMBL" id="GCB85619.1"/>
    </source>
</evidence>
<feature type="binding site" evidence="8">
    <location>
        <position position="42"/>
    </location>
    <ligand>
        <name>Fe cation</name>
        <dbReference type="ChEBI" id="CHEBI:24875"/>
        <label>1</label>
    </ligand>
</feature>
<comment type="function">
    <text evidence="9">Stores iron in a soluble, non-toxic, readily available form. Important for iron homeostasis. Iron is taken up in the ferrous form and deposited as ferric hydroxides after oxidation.</text>
</comment>
<dbReference type="InterPro" id="IPR012347">
    <property type="entry name" value="Ferritin-like"/>
</dbReference>
<dbReference type="OMA" id="THYLNGQ"/>
<dbReference type="GO" id="GO:0006879">
    <property type="term" value="P:intracellular iron ion homeostasis"/>
    <property type="evidence" value="ECO:0007669"/>
    <property type="project" value="UniProtKB-KW"/>
</dbReference>
<dbReference type="AlphaFoldDB" id="A0A401QJQ8"/>
<dbReference type="PANTHER" id="PTHR11431:SF54">
    <property type="entry name" value="FERRITIN"/>
    <property type="match status" value="1"/>
</dbReference>
<dbReference type="GO" id="GO:0008198">
    <property type="term" value="F:ferrous iron binding"/>
    <property type="evidence" value="ECO:0007669"/>
    <property type="project" value="TreeGrafter"/>
</dbReference>
<dbReference type="OrthoDB" id="186462at2759"/>
<dbReference type="GO" id="GO:0008199">
    <property type="term" value="F:ferric iron binding"/>
    <property type="evidence" value="ECO:0007669"/>
    <property type="project" value="InterPro"/>
</dbReference>
<comment type="similarity">
    <text evidence="1 9">Belongs to the ferritin family.</text>
</comment>
<dbReference type="SUPFAM" id="SSF47240">
    <property type="entry name" value="Ferritin-like"/>
    <property type="match status" value="1"/>
</dbReference>
<sequence length="80" mass="9103">MKCALHLERTVNQSLLDLHKLASDKIDAQMCDFLDTHYLDEQVQTIKKLGDFITNLVHLGAPQNGMGEYLFDKHSLEESS</sequence>
<keyword evidence="3 8" id="KW-0479">Metal-binding</keyword>
<accession>A0A401QJQ8</accession>
<dbReference type="Proteomes" id="UP000288216">
    <property type="component" value="Unassembled WGS sequence"/>
</dbReference>
<name>A0A401QJQ8_SCYTO</name>
<dbReference type="InterPro" id="IPR009040">
    <property type="entry name" value="Ferritin-like_diiron"/>
</dbReference>
<dbReference type="GO" id="GO:0005737">
    <property type="term" value="C:cytoplasm"/>
    <property type="evidence" value="ECO:0007669"/>
    <property type="project" value="TreeGrafter"/>
</dbReference>
<evidence type="ECO:0000256" key="8">
    <source>
        <dbReference type="PIRSR" id="PIRSR601519-1"/>
    </source>
</evidence>
<dbReference type="GO" id="GO:0006826">
    <property type="term" value="P:iron ion transport"/>
    <property type="evidence" value="ECO:0007669"/>
    <property type="project" value="InterPro"/>
</dbReference>
<proteinExistence type="inferred from homology"/>
<evidence type="ECO:0000256" key="9">
    <source>
        <dbReference type="RuleBase" id="RU361145"/>
    </source>
</evidence>
<evidence type="ECO:0000259" key="10">
    <source>
        <dbReference type="PROSITE" id="PS50905"/>
    </source>
</evidence>
<evidence type="ECO:0000256" key="5">
    <source>
        <dbReference type="ARBA" id="ARBA00023004"/>
    </source>
</evidence>
<dbReference type="InterPro" id="IPR008331">
    <property type="entry name" value="Ferritin_DPS_dom"/>
</dbReference>
<dbReference type="Pfam" id="PF00210">
    <property type="entry name" value="Ferritin"/>
    <property type="match status" value="1"/>
</dbReference>
<dbReference type="STRING" id="75743.A0A401QJQ8"/>
<organism evidence="11 12">
    <name type="scientific">Scyliorhinus torazame</name>
    <name type="common">Cloudy catshark</name>
    <name type="synonym">Catulus torazame</name>
    <dbReference type="NCBI Taxonomy" id="75743"/>
    <lineage>
        <taxon>Eukaryota</taxon>
        <taxon>Metazoa</taxon>
        <taxon>Chordata</taxon>
        <taxon>Craniata</taxon>
        <taxon>Vertebrata</taxon>
        <taxon>Chondrichthyes</taxon>
        <taxon>Elasmobranchii</taxon>
        <taxon>Galeomorphii</taxon>
        <taxon>Galeoidea</taxon>
        <taxon>Carcharhiniformes</taxon>
        <taxon>Scyliorhinidae</taxon>
        <taxon>Scyliorhinus</taxon>
    </lineage>
</organism>
<keyword evidence="4" id="KW-0560">Oxidoreductase</keyword>
<gene>
    <name evidence="11" type="ORF">scyTo_0026360</name>
</gene>
<comment type="function">
    <text evidence="6">Stores iron in a soluble, non-toxic, readily available form. Important for iron homeostasis. Has ferroxidase activity. Iron is taken up in the ferrous form and deposited as ferric hydroxides after oxidation.</text>
</comment>
<dbReference type="InterPro" id="IPR009078">
    <property type="entry name" value="Ferritin-like_SF"/>
</dbReference>
<evidence type="ECO:0000256" key="3">
    <source>
        <dbReference type="ARBA" id="ARBA00022723"/>
    </source>
</evidence>
<comment type="catalytic activity">
    <reaction evidence="7">
        <text>4 Fe(2+) + O2 + 4 H(+) = 4 Fe(3+) + 2 H2O</text>
        <dbReference type="Rhea" id="RHEA:11148"/>
        <dbReference type="ChEBI" id="CHEBI:15377"/>
        <dbReference type="ChEBI" id="CHEBI:15378"/>
        <dbReference type="ChEBI" id="CHEBI:15379"/>
        <dbReference type="ChEBI" id="CHEBI:29033"/>
        <dbReference type="ChEBI" id="CHEBI:29034"/>
        <dbReference type="EC" id="1.16.3.1"/>
    </reaction>
</comment>
<evidence type="ECO:0000256" key="7">
    <source>
        <dbReference type="ARBA" id="ARBA00047990"/>
    </source>
</evidence>
<dbReference type="PROSITE" id="PS50905">
    <property type="entry name" value="FERRITIN_LIKE"/>
    <property type="match status" value="1"/>
</dbReference>
<evidence type="ECO:0000256" key="2">
    <source>
        <dbReference type="ARBA" id="ARBA00022434"/>
    </source>
</evidence>
<reference evidence="11 12" key="1">
    <citation type="journal article" date="2018" name="Nat. Ecol. Evol.">
        <title>Shark genomes provide insights into elasmobranch evolution and the origin of vertebrates.</title>
        <authorList>
            <person name="Hara Y"/>
            <person name="Yamaguchi K"/>
            <person name="Onimaru K"/>
            <person name="Kadota M"/>
            <person name="Koyanagi M"/>
            <person name="Keeley SD"/>
            <person name="Tatsumi K"/>
            <person name="Tanaka K"/>
            <person name="Motone F"/>
            <person name="Kageyama Y"/>
            <person name="Nozu R"/>
            <person name="Adachi N"/>
            <person name="Nishimura O"/>
            <person name="Nakagawa R"/>
            <person name="Tanegashima C"/>
            <person name="Kiyatake I"/>
            <person name="Matsumoto R"/>
            <person name="Murakumo K"/>
            <person name="Nishida K"/>
            <person name="Terakita A"/>
            <person name="Kuratani S"/>
            <person name="Sato K"/>
            <person name="Hyodo S Kuraku.S."/>
        </authorList>
    </citation>
    <scope>NUCLEOTIDE SEQUENCE [LARGE SCALE GENOMIC DNA]</scope>
</reference>
<feature type="binding site" evidence="8">
    <location>
        <position position="8"/>
    </location>
    <ligand>
        <name>Fe cation</name>
        <dbReference type="ChEBI" id="CHEBI:24875"/>
        <label>1</label>
    </ligand>
</feature>
<dbReference type="Gene3D" id="1.20.1260.10">
    <property type="match status" value="1"/>
</dbReference>
<keyword evidence="5 8" id="KW-0408">Iron</keyword>
<keyword evidence="2 9" id="KW-0409">Iron storage</keyword>
<protein>
    <recommendedName>
        <fullName evidence="9">Ferritin</fullName>
    </recommendedName>
</protein>
<dbReference type="InterPro" id="IPR001519">
    <property type="entry name" value="Ferritin"/>
</dbReference>
<evidence type="ECO:0000256" key="6">
    <source>
        <dbReference type="ARBA" id="ARBA00025111"/>
    </source>
</evidence>
<dbReference type="PANTHER" id="PTHR11431">
    <property type="entry name" value="FERRITIN"/>
    <property type="match status" value="1"/>
</dbReference>
<keyword evidence="12" id="KW-1185">Reference proteome</keyword>
<dbReference type="EMBL" id="BFAA01187586">
    <property type="protein sequence ID" value="GCB85619.1"/>
    <property type="molecule type" value="Genomic_DNA"/>
</dbReference>